<sequence length="367" mass="43047">MYFYKLRLFNDNKSCFGLVERAANIFALVISLDKIAEKIKLNEHPRWTPIRNYSLLTADGFYHFYQRSAVNGLIYENILFGIWIALSRNNFTDRSYDLDRIVSNIPEQLAHEGKLFLPDIHVKELNAMHAHYIRKNSEVFLSNIKCLIGQIQINISLDETQEMDIDDDLFNLSNANNNAIKTHLTCPEKSGHQVVSSDESLDKKFDKELIEMYTKYLANEKKDDKIEHKNLTLATIYYYYLNFIRELSGQEIIDEMKTSPDYEAIYFYFIDNDRSSEDSDNFGWNENFEEKFTKFSRDALELLQKLEVEDEEISKTEGSIEEGKMKNKWKKLCLLHNFVYTVLHEAKKLDNNVFLNAARVRSGINII</sequence>
<accession>A0A915NUF5</accession>
<reference evidence="2" key="1">
    <citation type="submission" date="2022-11" db="UniProtKB">
        <authorList>
            <consortium name="WormBaseParasite"/>
        </authorList>
    </citation>
    <scope>IDENTIFICATION</scope>
</reference>
<protein>
    <submittedName>
        <fullName evidence="2">Uncharacterized protein</fullName>
    </submittedName>
</protein>
<dbReference type="AlphaFoldDB" id="A0A915NUF5"/>
<evidence type="ECO:0000313" key="2">
    <source>
        <dbReference type="WBParaSite" id="scf7180000420419.g5268"/>
    </source>
</evidence>
<dbReference type="WBParaSite" id="scf7180000420419.g5268">
    <property type="protein sequence ID" value="scf7180000420419.g5268"/>
    <property type="gene ID" value="scf7180000420419.g5268"/>
</dbReference>
<organism evidence="1 2">
    <name type="scientific">Meloidogyne floridensis</name>
    <dbReference type="NCBI Taxonomy" id="298350"/>
    <lineage>
        <taxon>Eukaryota</taxon>
        <taxon>Metazoa</taxon>
        <taxon>Ecdysozoa</taxon>
        <taxon>Nematoda</taxon>
        <taxon>Chromadorea</taxon>
        <taxon>Rhabditida</taxon>
        <taxon>Tylenchina</taxon>
        <taxon>Tylenchomorpha</taxon>
        <taxon>Tylenchoidea</taxon>
        <taxon>Meloidogynidae</taxon>
        <taxon>Meloidogyninae</taxon>
        <taxon>Meloidogyne</taxon>
    </lineage>
</organism>
<proteinExistence type="predicted"/>
<evidence type="ECO:0000313" key="1">
    <source>
        <dbReference type="Proteomes" id="UP000887560"/>
    </source>
</evidence>
<name>A0A915NUF5_9BILA</name>
<keyword evidence="1" id="KW-1185">Reference proteome</keyword>
<dbReference type="Proteomes" id="UP000887560">
    <property type="component" value="Unplaced"/>
</dbReference>